<accession>A0A0F9H0S3</accession>
<evidence type="ECO:0000259" key="1">
    <source>
        <dbReference type="Pfam" id="PF20586"/>
    </source>
</evidence>
<sequence>MVYKIDRLKSKITSKERILKGSIAKQYKQCGRLNCRCREDRKYWHGPYWIWTRKEKGKTVTKTLNKNQAISVKNAIKEMKDLSLIIEKWKAQSLKEIEKMSE</sequence>
<dbReference type="AlphaFoldDB" id="A0A0F9H0S3"/>
<gene>
    <name evidence="2" type="ORF">LCGC14_2057020</name>
</gene>
<feature type="domain" description="DUF6788" evidence="1">
    <location>
        <begin position="5"/>
        <end position="68"/>
    </location>
</feature>
<protein>
    <recommendedName>
        <fullName evidence="1">DUF6788 domain-containing protein</fullName>
    </recommendedName>
</protein>
<name>A0A0F9H0S3_9ZZZZ</name>
<reference evidence="2" key="1">
    <citation type="journal article" date="2015" name="Nature">
        <title>Complex archaea that bridge the gap between prokaryotes and eukaryotes.</title>
        <authorList>
            <person name="Spang A."/>
            <person name="Saw J.H."/>
            <person name="Jorgensen S.L."/>
            <person name="Zaremba-Niedzwiedzka K."/>
            <person name="Martijn J."/>
            <person name="Lind A.E."/>
            <person name="van Eijk R."/>
            <person name="Schleper C."/>
            <person name="Guy L."/>
            <person name="Ettema T.J."/>
        </authorList>
    </citation>
    <scope>NUCLEOTIDE SEQUENCE</scope>
</reference>
<proteinExistence type="predicted"/>
<evidence type="ECO:0000313" key="2">
    <source>
        <dbReference type="EMBL" id="KKL75225.1"/>
    </source>
</evidence>
<dbReference type="Pfam" id="PF20586">
    <property type="entry name" value="DUF6788"/>
    <property type="match status" value="1"/>
</dbReference>
<dbReference type="EMBL" id="LAZR01024410">
    <property type="protein sequence ID" value="KKL75225.1"/>
    <property type="molecule type" value="Genomic_DNA"/>
</dbReference>
<dbReference type="InterPro" id="IPR046738">
    <property type="entry name" value="DUF6788"/>
</dbReference>
<comment type="caution">
    <text evidence="2">The sequence shown here is derived from an EMBL/GenBank/DDBJ whole genome shotgun (WGS) entry which is preliminary data.</text>
</comment>
<organism evidence="2">
    <name type="scientific">marine sediment metagenome</name>
    <dbReference type="NCBI Taxonomy" id="412755"/>
    <lineage>
        <taxon>unclassified sequences</taxon>
        <taxon>metagenomes</taxon>
        <taxon>ecological metagenomes</taxon>
    </lineage>
</organism>